<gene>
    <name evidence="4" type="ORF">ECRASSUSDP1_LOCUS5138</name>
</gene>
<organism evidence="4 5">
    <name type="scientific">Euplotes crassus</name>
    <dbReference type="NCBI Taxonomy" id="5936"/>
    <lineage>
        <taxon>Eukaryota</taxon>
        <taxon>Sar</taxon>
        <taxon>Alveolata</taxon>
        <taxon>Ciliophora</taxon>
        <taxon>Intramacronucleata</taxon>
        <taxon>Spirotrichea</taxon>
        <taxon>Hypotrichia</taxon>
        <taxon>Euplotida</taxon>
        <taxon>Euplotidae</taxon>
        <taxon>Moneuplotes</taxon>
    </lineage>
</organism>
<dbReference type="PROSITE" id="PS51221">
    <property type="entry name" value="TTL"/>
    <property type="match status" value="1"/>
</dbReference>
<keyword evidence="2" id="KW-0547">Nucleotide-binding</keyword>
<comment type="caution">
    <text evidence="4">The sequence shown here is derived from an EMBL/GenBank/DDBJ whole genome shotgun (WGS) entry which is preliminary data.</text>
</comment>
<protein>
    <recommendedName>
        <fullName evidence="6">Tubulin-tyrosine ligase family protein</fullName>
    </recommendedName>
</protein>
<dbReference type="GO" id="GO:0000226">
    <property type="term" value="P:microtubule cytoskeleton organization"/>
    <property type="evidence" value="ECO:0007669"/>
    <property type="project" value="TreeGrafter"/>
</dbReference>
<dbReference type="AlphaFoldDB" id="A0AAD1UE82"/>
<evidence type="ECO:0000256" key="1">
    <source>
        <dbReference type="ARBA" id="ARBA00022598"/>
    </source>
</evidence>
<keyword evidence="1" id="KW-0436">Ligase</keyword>
<keyword evidence="3" id="KW-0067">ATP-binding</keyword>
<sequence length="527" mass="60456">MEKTEDESKVETQTESTCKVKKKVPKKALLINTKNSSHAGPLLDEVIAFNGWKETKFEGKGNIYWAGNARYEAVLPILTTKKKMAYSKIPELKEIAHKSDLARVINYMQRFYPNDFNFVPRTFICPRDEEVVSRLMKKNKDKTWICKPSKGAQGDGLQLVSNMWEISDMLQRDEFIIQDYIEKPLLVDKKKFDLRLYIVVYGAEPMTAYLCEEGMSRFCTVDYKPPSKSNRRNEFMHLSNYSINKHSDDYVKDSEGESSTKRKLSSIYERIQSLYPNGDEIVERIKTNIRDVCSKTITAIHSDIVHNLEVEFKSVENVTCALFQVIGVDIMIDSDYKAWLLEINNNPSLNILFEKDFMNSSDSEISQIDLDIKKPMLSDAIQLAQLFAKDRSSLDDIVQHNSLTKIYYDSVFSPRTEFDVQHSCKIIYNSLSGLKGKSCLTSGQFAKLYTLSEHISLSDIQKTDLTLAFSSLVGRFKSMMTLADFKEAMFKLFTKYQKNQGGSDSEESLEDLFPGFLQKIVEDINSD</sequence>
<dbReference type="GO" id="GO:0070740">
    <property type="term" value="F:tubulin-glutamic acid ligase activity"/>
    <property type="evidence" value="ECO:0007669"/>
    <property type="project" value="TreeGrafter"/>
</dbReference>
<proteinExistence type="predicted"/>
<dbReference type="Pfam" id="PF03133">
    <property type="entry name" value="TTL"/>
    <property type="match status" value="1"/>
</dbReference>
<keyword evidence="5" id="KW-1185">Reference proteome</keyword>
<dbReference type="GO" id="GO:0036064">
    <property type="term" value="C:ciliary basal body"/>
    <property type="evidence" value="ECO:0007669"/>
    <property type="project" value="TreeGrafter"/>
</dbReference>
<dbReference type="SUPFAM" id="SSF56059">
    <property type="entry name" value="Glutathione synthetase ATP-binding domain-like"/>
    <property type="match status" value="1"/>
</dbReference>
<dbReference type="PANTHER" id="PTHR12241:SF154">
    <property type="entry name" value="TUBULIN POLYGLUTAMYLASE TTLL11"/>
    <property type="match status" value="1"/>
</dbReference>
<reference evidence="4" key="1">
    <citation type="submission" date="2023-07" db="EMBL/GenBank/DDBJ databases">
        <authorList>
            <consortium name="AG Swart"/>
            <person name="Singh M."/>
            <person name="Singh A."/>
            <person name="Seah K."/>
            <person name="Emmerich C."/>
        </authorList>
    </citation>
    <scope>NUCLEOTIDE SEQUENCE</scope>
    <source>
        <strain evidence="4">DP1</strain>
    </source>
</reference>
<dbReference type="Gene3D" id="3.30.470.20">
    <property type="entry name" value="ATP-grasp fold, B domain"/>
    <property type="match status" value="1"/>
</dbReference>
<name>A0AAD1UE82_EUPCR</name>
<dbReference type="Proteomes" id="UP001295684">
    <property type="component" value="Unassembled WGS sequence"/>
</dbReference>
<evidence type="ECO:0000313" key="4">
    <source>
        <dbReference type="EMBL" id="CAI2363799.1"/>
    </source>
</evidence>
<dbReference type="EMBL" id="CAMPGE010004948">
    <property type="protein sequence ID" value="CAI2363799.1"/>
    <property type="molecule type" value="Genomic_DNA"/>
</dbReference>
<dbReference type="GO" id="GO:0005524">
    <property type="term" value="F:ATP binding"/>
    <property type="evidence" value="ECO:0007669"/>
    <property type="project" value="UniProtKB-KW"/>
</dbReference>
<evidence type="ECO:0008006" key="6">
    <source>
        <dbReference type="Google" id="ProtNLM"/>
    </source>
</evidence>
<accession>A0AAD1UE82</accession>
<dbReference type="InterPro" id="IPR004344">
    <property type="entry name" value="TTL/TTLL_fam"/>
</dbReference>
<dbReference type="GO" id="GO:0015631">
    <property type="term" value="F:tubulin binding"/>
    <property type="evidence" value="ECO:0007669"/>
    <property type="project" value="TreeGrafter"/>
</dbReference>
<evidence type="ECO:0000313" key="5">
    <source>
        <dbReference type="Proteomes" id="UP001295684"/>
    </source>
</evidence>
<evidence type="ECO:0000256" key="3">
    <source>
        <dbReference type="ARBA" id="ARBA00022840"/>
    </source>
</evidence>
<evidence type="ECO:0000256" key="2">
    <source>
        <dbReference type="ARBA" id="ARBA00022741"/>
    </source>
</evidence>
<dbReference type="PANTHER" id="PTHR12241">
    <property type="entry name" value="TUBULIN POLYGLUTAMYLASE"/>
    <property type="match status" value="1"/>
</dbReference>